<evidence type="ECO:0000256" key="1">
    <source>
        <dbReference type="SAM" id="SignalP"/>
    </source>
</evidence>
<organism evidence="2 3">
    <name type="scientific">Ekhidna lutea</name>
    <dbReference type="NCBI Taxonomy" id="447679"/>
    <lineage>
        <taxon>Bacteria</taxon>
        <taxon>Pseudomonadati</taxon>
        <taxon>Bacteroidota</taxon>
        <taxon>Cytophagia</taxon>
        <taxon>Cytophagales</taxon>
        <taxon>Reichenbachiellaceae</taxon>
        <taxon>Ekhidna</taxon>
    </lineage>
</organism>
<feature type="signal peptide" evidence="1">
    <location>
        <begin position="1"/>
        <end position="23"/>
    </location>
</feature>
<dbReference type="PROSITE" id="PS51257">
    <property type="entry name" value="PROKAR_LIPOPROTEIN"/>
    <property type="match status" value="1"/>
</dbReference>
<sequence>MKHLRKLLSASLLSLIIFSCGEAGFGFNVSADSPVTAPISITIPATVISVDPDATSINYSLGDVSAFNDALRDLGSAGGGIDRNSIELIGMSYEIEGIDSEENLPLDELTIHILSSTGIIATIPIETTGGMLTNVAKTEINLTSTAGNSIISELSNSSDVNSEVIFDLGTVPADPNSREIDFDFKLYFNVLLKVRNL</sequence>
<evidence type="ECO:0000313" key="2">
    <source>
        <dbReference type="EMBL" id="SNT06838.1"/>
    </source>
</evidence>
<dbReference type="AlphaFoldDB" id="A0A239JN10"/>
<keyword evidence="1" id="KW-0732">Signal</keyword>
<gene>
    <name evidence="2" type="ORF">SAMN05421640_2245</name>
</gene>
<name>A0A239JN10_EKHLU</name>
<evidence type="ECO:0000313" key="3">
    <source>
        <dbReference type="Proteomes" id="UP000198393"/>
    </source>
</evidence>
<protein>
    <recommendedName>
        <fullName evidence="4">DUF4382 domain-containing protein</fullName>
    </recommendedName>
</protein>
<feature type="chain" id="PRO_5012195979" description="DUF4382 domain-containing protein" evidence="1">
    <location>
        <begin position="24"/>
        <end position="197"/>
    </location>
</feature>
<dbReference type="RefSeq" id="WP_089356950.1">
    <property type="nucleotide sequence ID" value="NZ_FZPD01000003.1"/>
</dbReference>
<accession>A0A239JN10</accession>
<dbReference type="OrthoDB" id="9952474at2"/>
<reference evidence="2 3" key="1">
    <citation type="submission" date="2017-06" db="EMBL/GenBank/DDBJ databases">
        <authorList>
            <person name="Kim H.J."/>
            <person name="Triplett B.A."/>
        </authorList>
    </citation>
    <scope>NUCLEOTIDE SEQUENCE [LARGE SCALE GENOMIC DNA]</scope>
    <source>
        <strain evidence="2 3">DSM 19307</strain>
    </source>
</reference>
<keyword evidence="3" id="KW-1185">Reference proteome</keyword>
<dbReference type="EMBL" id="FZPD01000003">
    <property type="protein sequence ID" value="SNT06838.1"/>
    <property type="molecule type" value="Genomic_DNA"/>
</dbReference>
<proteinExistence type="predicted"/>
<dbReference type="Proteomes" id="UP000198393">
    <property type="component" value="Unassembled WGS sequence"/>
</dbReference>
<evidence type="ECO:0008006" key="4">
    <source>
        <dbReference type="Google" id="ProtNLM"/>
    </source>
</evidence>